<reference evidence="1 2" key="1">
    <citation type="submission" date="2021-06" db="EMBL/GenBank/DDBJ databases">
        <authorList>
            <person name="Kallberg Y."/>
            <person name="Tangrot J."/>
            <person name="Rosling A."/>
        </authorList>
    </citation>
    <scope>NUCLEOTIDE SEQUENCE [LARGE SCALE GENOMIC DNA]</scope>
    <source>
        <strain evidence="1 2">120-4 pot B 10/14</strain>
    </source>
</reference>
<organism evidence="1 2">
    <name type="scientific">Gigaspora margarita</name>
    <dbReference type="NCBI Taxonomy" id="4874"/>
    <lineage>
        <taxon>Eukaryota</taxon>
        <taxon>Fungi</taxon>
        <taxon>Fungi incertae sedis</taxon>
        <taxon>Mucoromycota</taxon>
        <taxon>Glomeromycotina</taxon>
        <taxon>Glomeromycetes</taxon>
        <taxon>Diversisporales</taxon>
        <taxon>Gigasporaceae</taxon>
        <taxon>Gigaspora</taxon>
    </lineage>
</organism>
<accession>A0ABN7UL75</accession>
<evidence type="ECO:0000313" key="2">
    <source>
        <dbReference type="Proteomes" id="UP000789901"/>
    </source>
</evidence>
<comment type="caution">
    <text evidence="1">The sequence shown here is derived from an EMBL/GenBank/DDBJ whole genome shotgun (WGS) entry which is preliminary data.</text>
</comment>
<proteinExistence type="predicted"/>
<sequence>MDQPKQKTIPEVDSSDIREKFLISVESAIKSRISLFTQEKNKQSSLQNLIQMNYFSENLTILLKFSWEDKETKAWRDIILMKFLNQPNLVLSKYKLNALYDTFIETDVLEPEHINLTLTLYSTHHIISAITTKFITDHKLTNEISLKELSQYAPEILELLTDDKEKRRQACNRLLNGYKFSKEQVFALIPLQRVGRYKSQAPVPERSGLEAEEVNICQVSDSTCTEKTIKEMAQRIVRDKLSERDVKAISRALVETAPDPVVALSHLSRLRRELQTLNASEKMISATLNLEITRLSNKIQKEHSEKRKNEGINFPDHFSLESVKERLDLYDVSNTPDKQTLADVMIMLCIRPAEIKNLRISNGGVTGYAKNRGQQDIPRVFRSLEKNEEWAKELLTWIQEAIVSGQLRDPGKLGSMYLSTFLKKDKFIPKPYKLLLPSSLRKLGSVFASVVHSAKNLSEANTFASEALRHSPKNHASPSDRYTI</sequence>
<dbReference type="Proteomes" id="UP000789901">
    <property type="component" value="Unassembled WGS sequence"/>
</dbReference>
<feature type="non-terminal residue" evidence="1">
    <location>
        <position position="484"/>
    </location>
</feature>
<gene>
    <name evidence="1" type="ORF">GMARGA_LOCUS7369</name>
</gene>
<dbReference type="EMBL" id="CAJVQB010003547">
    <property type="protein sequence ID" value="CAG8611255.1"/>
    <property type="molecule type" value="Genomic_DNA"/>
</dbReference>
<keyword evidence="2" id="KW-1185">Reference proteome</keyword>
<evidence type="ECO:0000313" key="1">
    <source>
        <dbReference type="EMBL" id="CAG8611255.1"/>
    </source>
</evidence>
<name>A0ABN7UL75_GIGMA</name>
<protein>
    <submittedName>
        <fullName evidence="1">20522_t:CDS:1</fullName>
    </submittedName>
</protein>